<dbReference type="AlphaFoldDB" id="A0A7X4HA95"/>
<accession>A0A7X4HA95</accession>
<evidence type="ECO:0000313" key="2">
    <source>
        <dbReference type="Proteomes" id="UP000450676"/>
    </source>
</evidence>
<organism evidence="1 2">
    <name type="scientific">Pseudoduganella aquatica</name>
    <dbReference type="NCBI Taxonomy" id="2660641"/>
    <lineage>
        <taxon>Bacteria</taxon>
        <taxon>Pseudomonadati</taxon>
        <taxon>Pseudomonadota</taxon>
        <taxon>Betaproteobacteria</taxon>
        <taxon>Burkholderiales</taxon>
        <taxon>Oxalobacteraceae</taxon>
        <taxon>Telluria group</taxon>
        <taxon>Pseudoduganella</taxon>
    </lineage>
</organism>
<proteinExistence type="predicted"/>
<protein>
    <submittedName>
        <fullName evidence="1">Uncharacterized protein</fullName>
    </submittedName>
</protein>
<dbReference type="EMBL" id="WWCU01000007">
    <property type="protein sequence ID" value="MYN07536.1"/>
    <property type="molecule type" value="Genomic_DNA"/>
</dbReference>
<keyword evidence="2" id="KW-1185">Reference proteome</keyword>
<gene>
    <name evidence="1" type="ORF">GTP77_09290</name>
</gene>
<dbReference type="RefSeq" id="WP_161071884.1">
    <property type="nucleotide sequence ID" value="NZ_WWCU01000007.1"/>
</dbReference>
<dbReference type="Proteomes" id="UP000450676">
    <property type="component" value="Unassembled WGS sequence"/>
</dbReference>
<sequence>MRSSDSAMSVTPLSSMIMPIRSLIPLLAIVASVANGAARAADGHSGAYEFSSRPWPLRYFLYIQDPDVIRAMNIKTAEWNVRVEKGLENHVYRDYEEFFPPERTIETPDGKLGIVLMTFSKTGVLLTPGFNRFNFTAVVSNIGNLVLLKNGFNDKNNKPYNFANWWELPGSHIMSPAVCDGTEGYRYKTDNPKDTNYVGGFGCREWSAQLQDDDRPYIDVTSYWEADFVIIDRLVGWSGFDSKPKPVIGKYVKNWVCLHECPNGEEPGIISNIEEWTKKHGFPMPVRPKRQPEFPDSMFKDIYEE</sequence>
<reference evidence="1 2" key="1">
    <citation type="submission" date="2019-12" db="EMBL/GenBank/DDBJ databases">
        <title>Novel species isolated from a subtropical stream in China.</title>
        <authorList>
            <person name="Lu H."/>
        </authorList>
    </citation>
    <scope>NUCLEOTIDE SEQUENCE [LARGE SCALE GENOMIC DNA]</scope>
    <source>
        <strain evidence="1 2">FT127W</strain>
    </source>
</reference>
<comment type="caution">
    <text evidence="1">The sequence shown here is derived from an EMBL/GenBank/DDBJ whole genome shotgun (WGS) entry which is preliminary data.</text>
</comment>
<evidence type="ECO:0000313" key="1">
    <source>
        <dbReference type="EMBL" id="MYN07536.1"/>
    </source>
</evidence>
<name>A0A7X4HA95_9BURK</name>